<reference evidence="2 3" key="1">
    <citation type="submission" date="2020-07" db="EMBL/GenBank/DDBJ databases">
        <title>Huge and variable diversity of episymbiotic CPR bacteria and DPANN archaea in groundwater ecosystems.</title>
        <authorList>
            <person name="He C.Y."/>
            <person name="Keren R."/>
            <person name="Whittaker M."/>
            <person name="Farag I.F."/>
            <person name="Doudna J."/>
            <person name="Cate J.H.D."/>
            <person name="Banfield J.F."/>
        </authorList>
    </citation>
    <scope>NUCLEOTIDE SEQUENCE [LARGE SCALE GENOMIC DNA]</scope>
    <source>
        <strain evidence="2">NC_groundwater_70_Ag_B-0.1um_54_66</strain>
    </source>
</reference>
<keyword evidence="1" id="KW-0812">Transmembrane</keyword>
<evidence type="ECO:0000313" key="3">
    <source>
        <dbReference type="Proteomes" id="UP000595362"/>
    </source>
</evidence>
<protein>
    <submittedName>
        <fullName evidence="2">Uncharacterized protein</fullName>
    </submittedName>
</protein>
<organism evidence="2 3">
    <name type="scientific">Micavibrio aeruginosavorus</name>
    <dbReference type="NCBI Taxonomy" id="349221"/>
    <lineage>
        <taxon>Bacteria</taxon>
        <taxon>Pseudomonadati</taxon>
        <taxon>Bdellovibrionota</taxon>
        <taxon>Bdellovibrionia</taxon>
        <taxon>Bdellovibrionales</taxon>
        <taxon>Pseudobdellovibrionaceae</taxon>
        <taxon>Micavibrio</taxon>
    </lineage>
</organism>
<keyword evidence="1" id="KW-0472">Membrane</keyword>
<gene>
    <name evidence="2" type="ORF">HYS17_04930</name>
</gene>
<dbReference type="AlphaFoldDB" id="A0A7T5R405"/>
<feature type="transmembrane region" description="Helical" evidence="1">
    <location>
        <begin position="37"/>
        <end position="55"/>
    </location>
</feature>
<name>A0A7T5R405_9BACT</name>
<sequence>MVTAIAILSVLFLVTVTLVVSGRFGDVFYYAFKNIKTTLFVALCLCVGAFAGLSYSDMAYAPRIPVASAAMTIVNDIRQPPEEKVLATIRTCQAFVTAQLDETQAGSRTLPERADSNPSLLHLASAAPIANAKDWDRCARTFGTNYWKYDISVNGQNGGQALCRAYRAQSEIASGEVEAWCNTVFAETPESSQ</sequence>
<evidence type="ECO:0000313" key="2">
    <source>
        <dbReference type="EMBL" id="QQG37109.1"/>
    </source>
</evidence>
<evidence type="ECO:0000256" key="1">
    <source>
        <dbReference type="SAM" id="Phobius"/>
    </source>
</evidence>
<accession>A0A7T5R405</accession>
<dbReference type="Proteomes" id="UP000595362">
    <property type="component" value="Chromosome"/>
</dbReference>
<keyword evidence="1" id="KW-1133">Transmembrane helix</keyword>
<proteinExistence type="predicted"/>
<dbReference type="EMBL" id="CP066681">
    <property type="protein sequence ID" value="QQG37109.1"/>
    <property type="molecule type" value="Genomic_DNA"/>
</dbReference>